<keyword evidence="1" id="KW-0472">Membrane</keyword>
<feature type="transmembrane region" description="Helical" evidence="1">
    <location>
        <begin position="189"/>
        <end position="208"/>
    </location>
</feature>
<dbReference type="AlphaFoldDB" id="A0A100YWQ0"/>
<feature type="transmembrane region" description="Helical" evidence="1">
    <location>
        <begin position="56"/>
        <end position="74"/>
    </location>
</feature>
<evidence type="ECO:0000313" key="4">
    <source>
        <dbReference type="Proteomes" id="UP000054078"/>
    </source>
</evidence>
<keyword evidence="1" id="KW-0812">Transmembrane</keyword>
<reference evidence="3 4" key="1">
    <citation type="submission" date="2015-12" db="EMBL/GenBank/DDBJ databases">
        <title>Draft Genome Sequence of Olsenella scatoligenes SK9K4T; a Producer of 3-Methylindole- (skatole) and 4-Methylphenol- (p-cresol) Isolated from Pig Feces.</title>
        <authorList>
            <person name="Li X."/>
            <person name="Borg B."/>
            <person name="Canibe N."/>
        </authorList>
    </citation>
    <scope>NUCLEOTIDE SEQUENCE [LARGE SCALE GENOMIC DNA]</scope>
    <source>
        <strain evidence="3 4">SK9K4</strain>
    </source>
</reference>
<name>A0A100YWQ0_TRASO</name>
<dbReference type="OrthoDB" id="3252967at2"/>
<dbReference type="Pfam" id="PF13240">
    <property type="entry name" value="Zn_Ribbon_1"/>
    <property type="match status" value="1"/>
</dbReference>
<evidence type="ECO:0000256" key="1">
    <source>
        <dbReference type="SAM" id="Phobius"/>
    </source>
</evidence>
<keyword evidence="1" id="KW-1133">Transmembrane helix</keyword>
<feature type="domain" description="Zinc-ribbon" evidence="2">
    <location>
        <begin position="2"/>
        <end position="24"/>
    </location>
</feature>
<sequence>MFCPKCGAQIANGAAFCPKCGAKLGAANVAMPASSPVTMGTPAPVKPGVSVSLQSIISVACAALAIFSAFMPWATMDATTSAVSNAASLFGVGASFQKSYTLAQFSQLSSDWGSYRSMGVSGGEWFMAFFVIWLVALFLIAGGAAYYLAKRSAGGKRYMLVGLVVYAVLAIVCMMLLGSSRDFTSDFTGELVCLFACAAGIVFAIIAGNPQRA</sequence>
<evidence type="ECO:0000313" key="3">
    <source>
        <dbReference type="EMBL" id="KUH59086.1"/>
    </source>
</evidence>
<proteinExistence type="predicted"/>
<dbReference type="InterPro" id="IPR026870">
    <property type="entry name" value="Zinc_ribbon_dom"/>
</dbReference>
<evidence type="ECO:0000259" key="2">
    <source>
        <dbReference type="Pfam" id="PF13240"/>
    </source>
</evidence>
<feature type="transmembrane region" description="Helical" evidence="1">
    <location>
        <begin position="158"/>
        <end position="177"/>
    </location>
</feature>
<feature type="transmembrane region" description="Helical" evidence="1">
    <location>
        <begin position="125"/>
        <end position="149"/>
    </location>
</feature>
<dbReference type="Proteomes" id="UP000054078">
    <property type="component" value="Unassembled WGS sequence"/>
</dbReference>
<dbReference type="EMBL" id="LOJF01000001">
    <property type="protein sequence ID" value="KUH59086.1"/>
    <property type="molecule type" value="Genomic_DNA"/>
</dbReference>
<comment type="caution">
    <text evidence="3">The sequence shown here is derived from an EMBL/GenBank/DDBJ whole genome shotgun (WGS) entry which is preliminary data.</text>
</comment>
<keyword evidence="4" id="KW-1185">Reference proteome</keyword>
<gene>
    <name evidence="3" type="ORF">AUL39_01765</name>
</gene>
<organism evidence="3 4">
    <name type="scientific">Tractidigestivibacter scatoligenes</name>
    <name type="common">Olsenella scatoligenes</name>
    <dbReference type="NCBI Taxonomy" id="1299998"/>
    <lineage>
        <taxon>Bacteria</taxon>
        <taxon>Bacillati</taxon>
        <taxon>Actinomycetota</taxon>
        <taxon>Coriobacteriia</taxon>
        <taxon>Coriobacteriales</taxon>
        <taxon>Atopobiaceae</taxon>
        <taxon>Tractidigestivibacter</taxon>
    </lineage>
</organism>
<accession>A0A100YWQ0</accession>
<protein>
    <recommendedName>
        <fullName evidence="2">Zinc-ribbon domain-containing protein</fullName>
    </recommendedName>
</protein>